<gene>
    <name evidence="7" type="ORF">ACFSCY_15690</name>
</gene>
<name>A0ABW4FKK6_9PSEU</name>
<comment type="caution">
    <text evidence="7">The sequence shown here is derived from an EMBL/GenBank/DDBJ whole genome shotgun (WGS) entry which is preliminary data.</text>
</comment>
<dbReference type="InterPro" id="IPR012951">
    <property type="entry name" value="BBE"/>
</dbReference>
<sequence>MTNTVKGGVDALRDAIDGQVTLPGDADFDVSRLIWNGAIDRTPAVVARCTSPADVAAALVWAQATGIEVAVRGGGHNVAGTAIAEDGLTIDLSELATVVVDPVAKRARCGPGAALADLDAACQEHGLAVPAGTVSHTGVAGLTLGGGFGWLSRMAGLTIDNLVSAEVVLVDGRIVRASEAEHPDLFWALRGGGGNFGVVTEFEFRLHEVGPLVHLGMFFYGLDRAEDVIRLGRATLAALPRNAGGAIAGVNAPPAPFVPEELHFAPGVALMVMGFGAAEDHEATLAPIRAAAPPLFELVTPMPYVALQQMLDDGAPWGVHSYSKGLYLEELGDEVVDVIAENLRAKQSPMSQLLLFPLSGAYGDVADGDTAFGGSRSATYAVVVDGLAPNAELLGPERQWARSTWDAVRPFAPGAGGYVNLMSEYGEDRVRTTYGSAKYERLARIKATYDPGNVLHCNANIKPA</sequence>
<comment type="cofactor">
    <cofactor evidence="1">
        <name>FAD</name>
        <dbReference type="ChEBI" id="CHEBI:57692"/>
    </cofactor>
</comment>
<dbReference type="InterPro" id="IPR016169">
    <property type="entry name" value="FAD-bd_PCMH_sub2"/>
</dbReference>
<accession>A0ABW4FKK6</accession>
<dbReference type="Pfam" id="PF08031">
    <property type="entry name" value="BBE"/>
    <property type="match status" value="1"/>
</dbReference>
<evidence type="ECO:0000256" key="3">
    <source>
        <dbReference type="ARBA" id="ARBA00022630"/>
    </source>
</evidence>
<protein>
    <submittedName>
        <fullName evidence="7">FAD-binding oxidoreductase</fullName>
    </submittedName>
</protein>
<dbReference type="InterPro" id="IPR006094">
    <property type="entry name" value="Oxid_FAD_bind_N"/>
</dbReference>
<keyword evidence="3" id="KW-0285">Flavoprotein</keyword>
<evidence type="ECO:0000256" key="2">
    <source>
        <dbReference type="ARBA" id="ARBA00005466"/>
    </source>
</evidence>
<dbReference type="InterPro" id="IPR016166">
    <property type="entry name" value="FAD-bd_PCMH"/>
</dbReference>
<dbReference type="RefSeq" id="WP_343970820.1">
    <property type="nucleotide sequence ID" value="NZ_BAAAJG010000002.1"/>
</dbReference>
<dbReference type="Gene3D" id="3.30.465.10">
    <property type="match status" value="1"/>
</dbReference>
<dbReference type="Gene3D" id="3.30.43.10">
    <property type="entry name" value="Uridine Diphospho-n-acetylenolpyruvylglucosamine Reductase, domain 2"/>
    <property type="match status" value="1"/>
</dbReference>
<reference evidence="8" key="1">
    <citation type="journal article" date="2019" name="Int. J. Syst. Evol. Microbiol.">
        <title>The Global Catalogue of Microorganisms (GCM) 10K type strain sequencing project: providing services to taxonomists for standard genome sequencing and annotation.</title>
        <authorList>
            <consortium name="The Broad Institute Genomics Platform"/>
            <consortium name="The Broad Institute Genome Sequencing Center for Infectious Disease"/>
            <person name="Wu L."/>
            <person name="Ma J."/>
        </authorList>
    </citation>
    <scope>NUCLEOTIDE SEQUENCE [LARGE SCALE GENOMIC DNA]</scope>
    <source>
        <strain evidence="8">JCM 12165</strain>
    </source>
</reference>
<dbReference type="Gene3D" id="3.40.462.20">
    <property type="match status" value="1"/>
</dbReference>
<dbReference type="InterPro" id="IPR006093">
    <property type="entry name" value="Oxy_OxRdtase_FAD_BS"/>
</dbReference>
<evidence type="ECO:0000259" key="6">
    <source>
        <dbReference type="PROSITE" id="PS51387"/>
    </source>
</evidence>
<dbReference type="InterPro" id="IPR050416">
    <property type="entry name" value="FAD-linked_Oxidoreductase"/>
</dbReference>
<dbReference type="InterPro" id="IPR016167">
    <property type="entry name" value="FAD-bd_PCMH_sub1"/>
</dbReference>
<dbReference type="PANTHER" id="PTHR42973:SF39">
    <property type="entry name" value="FAD-BINDING PCMH-TYPE DOMAIN-CONTAINING PROTEIN"/>
    <property type="match status" value="1"/>
</dbReference>
<keyword evidence="8" id="KW-1185">Reference proteome</keyword>
<comment type="similarity">
    <text evidence="2">Belongs to the oxygen-dependent FAD-linked oxidoreductase family.</text>
</comment>
<evidence type="ECO:0000313" key="8">
    <source>
        <dbReference type="Proteomes" id="UP001597145"/>
    </source>
</evidence>
<dbReference type="InterPro" id="IPR036318">
    <property type="entry name" value="FAD-bd_PCMH-like_sf"/>
</dbReference>
<evidence type="ECO:0000256" key="5">
    <source>
        <dbReference type="ARBA" id="ARBA00023002"/>
    </source>
</evidence>
<organism evidence="7 8">
    <name type="scientific">Pseudonocardia aurantiaca</name>
    <dbReference type="NCBI Taxonomy" id="75290"/>
    <lineage>
        <taxon>Bacteria</taxon>
        <taxon>Bacillati</taxon>
        <taxon>Actinomycetota</taxon>
        <taxon>Actinomycetes</taxon>
        <taxon>Pseudonocardiales</taxon>
        <taxon>Pseudonocardiaceae</taxon>
        <taxon>Pseudonocardia</taxon>
    </lineage>
</organism>
<dbReference type="PROSITE" id="PS51387">
    <property type="entry name" value="FAD_PCMH"/>
    <property type="match status" value="1"/>
</dbReference>
<evidence type="ECO:0000256" key="4">
    <source>
        <dbReference type="ARBA" id="ARBA00022827"/>
    </source>
</evidence>
<evidence type="ECO:0000313" key="7">
    <source>
        <dbReference type="EMBL" id="MFD1530884.1"/>
    </source>
</evidence>
<dbReference type="SUPFAM" id="SSF56176">
    <property type="entry name" value="FAD-binding/transporter-associated domain-like"/>
    <property type="match status" value="1"/>
</dbReference>
<evidence type="ECO:0000256" key="1">
    <source>
        <dbReference type="ARBA" id="ARBA00001974"/>
    </source>
</evidence>
<dbReference type="EMBL" id="JBHUCP010000009">
    <property type="protein sequence ID" value="MFD1530884.1"/>
    <property type="molecule type" value="Genomic_DNA"/>
</dbReference>
<keyword evidence="4" id="KW-0274">FAD</keyword>
<proteinExistence type="inferred from homology"/>
<dbReference type="Proteomes" id="UP001597145">
    <property type="component" value="Unassembled WGS sequence"/>
</dbReference>
<dbReference type="PANTHER" id="PTHR42973">
    <property type="entry name" value="BINDING OXIDOREDUCTASE, PUTATIVE (AFU_ORTHOLOGUE AFUA_1G17690)-RELATED"/>
    <property type="match status" value="1"/>
</dbReference>
<dbReference type="Pfam" id="PF01565">
    <property type="entry name" value="FAD_binding_4"/>
    <property type="match status" value="1"/>
</dbReference>
<keyword evidence="5" id="KW-0560">Oxidoreductase</keyword>
<feature type="domain" description="FAD-binding PCMH-type" evidence="6">
    <location>
        <begin position="39"/>
        <end position="209"/>
    </location>
</feature>
<dbReference type="PROSITE" id="PS00862">
    <property type="entry name" value="OX2_COVAL_FAD"/>
    <property type="match status" value="1"/>
</dbReference>